<evidence type="ECO:0000313" key="8">
    <source>
        <dbReference type="Proteomes" id="UP000320475"/>
    </source>
</evidence>
<dbReference type="STRING" id="286115.A0A507D8U4"/>
<dbReference type="SUPFAM" id="SSF53067">
    <property type="entry name" value="Actin-like ATPase domain"/>
    <property type="match status" value="2"/>
</dbReference>
<dbReference type="Proteomes" id="UP000317494">
    <property type="component" value="Unassembled WGS sequence"/>
</dbReference>
<accession>A0A507D8U4</accession>
<evidence type="ECO:0000313" key="5">
    <source>
        <dbReference type="EMBL" id="TPX43714.1"/>
    </source>
</evidence>
<keyword evidence="3 4" id="KW-0067">ATP-binding</keyword>
<evidence type="ECO:0000256" key="1">
    <source>
        <dbReference type="ARBA" id="ARBA00007381"/>
    </source>
</evidence>
<dbReference type="Gene3D" id="3.30.30.30">
    <property type="match status" value="1"/>
</dbReference>
<dbReference type="GO" id="GO:0005524">
    <property type="term" value="F:ATP binding"/>
    <property type="evidence" value="ECO:0007669"/>
    <property type="project" value="UniProtKB-KW"/>
</dbReference>
<dbReference type="PANTHER" id="PTHR19375">
    <property type="entry name" value="HEAT SHOCK PROTEIN 70KDA"/>
    <property type="match status" value="1"/>
</dbReference>
<gene>
    <name evidence="6" type="ORF">SeLEV6574_g02366</name>
    <name evidence="5" type="ORF">SeMB42_g04621</name>
</gene>
<dbReference type="Proteomes" id="UP000320475">
    <property type="component" value="Unassembled WGS sequence"/>
</dbReference>
<dbReference type="Gene3D" id="2.60.34.10">
    <property type="entry name" value="Substrate Binding Domain Of DNAk, Chain A, domain 1"/>
    <property type="match status" value="1"/>
</dbReference>
<name>A0A507D8U4_9FUNG</name>
<evidence type="ECO:0000256" key="3">
    <source>
        <dbReference type="ARBA" id="ARBA00022840"/>
    </source>
</evidence>
<sequence>MLIQNGSDGEQQAWIGVSLGSAYSTISTLNREGRAEVIANADGERQIASCVTFTDYEQLAGTQARQRGIMNPKNMIVRFLDLLGRNMDDEVVSHIQSTIPVTIGRKTDKPNVPVFEITSLYGIKQWDAEPEMIPYTALDITTRYLSHLLQTAQNYLGKKVDGCVMSIPVDMTDEGGKELRDAALQAGFPTQQFMLIREPSAAALAFYHYPAILASGNLPPSTSTFAASGDTNKYDATVFILDFGANHFTATILSASKDLFTTITSKTINTGGSHIDKLLAQHFASEFQRKTKMDVTESRKSMLKLQVAVESCKRLLSRSETGPCHVDTLHEGVDFNGSMHRGRLDMLIEEPVLSKCIQAVKCALVESNLSTDDINQVLLVGGSSRIPKFQSMITSLFNNSSIDGNNTIVRTDIEPDEATALGCAIQALISSRYSDALNINYTEISKDISLYSKVLHVCKTIGIEATGGGFVPVIPRHTPIPARRSLEFTLASKQQRDIYLAVYEGDDKVAKQNTLVAEIVCSDLGVDNDSETQNELDESLRVEIIFTIEKDLVLRVSVSELSGPRKGHLTKPYLPWL</sequence>
<dbReference type="Pfam" id="PF00012">
    <property type="entry name" value="HSP70"/>
    <property type="match status" value="1"/>
</dbReference>
<dbReference type="AlphaFoldDB" id="A0A507D8U4"/>
<dbReference type="EMBL" id="QEAM01000065">
    <property type="protein sequence ID" value="TPX47906.1"/>
    <property type="molecule type" value="Genomic_DNA"/>
</dbReference>
<organism evidence="6 8">
    <name type="scientific">Synchytrium endobioticum</name>
    <dbReference type="NCBI Taxonomy" id="286115"/>
    <lineage>
        <taxon>Eukaryota</taxon>
        <taxon>Fungi</taxon>
        <taxon>Fungi incertae sedis</taxon>
        <taxon>Chytridiomycota</taxon>
        <taxon>Chytridiomycota incertae sedis</taxon>
        <taxon>Chytridiomycetes</taxon>
        <taxon>Synchytriales</taxon>
        <taxon>Synchytriaceae</taxon>
        <taxon>Synchytrium</taxon>
    </lineage>
</organism>
<comment type="similarity">
    <text evidence="1 4">Belongs to the heat shock protein 70 family.</text>
</comment>
<comment type="caution">
    <text evidence="6">The sequence shown here is derived from an EMBL/GenBank/DDBJ whole genome shotgun (WGS) entry which is preliminary data.</text>
</comment>
<reference evidence="7 8" key="1">
    <citation type="journal article" date="2019" name="Sci. Rep.">
        <title>Comparative genomics of chytrid fungi reveal insights into the obligate biotrophic and pathogenic lifestyle of Synchytrium endobioticum.</title>
        <authorList>
            <person name="van de Vossenberg B.T.L.H."/>
            <person name="Warris S."/>
            <person name="Nguyen H.D.T."/>
            <person name="van Gent-Pelzer M.P.E."/>
            <person name="Joly D.L."/>
            <person name="van de Geest H.C."/>
            <person name="Bonants P.J.M."/>
            <person name="Smith D.S."/>
            <person name="Levesque C.A."/>
            <person name="van der Lee T.A.J."/>
        </authorList>
    </citation>
    <scope>NUCLEOTIDE SEQUENCE [LARGE SCALE GENOMIC DNA]</scope>
    <source>
        <strain evidence="6 8">LEV6574</strain>
        <strain evidence="5 7">MB42</strain>
    </source>
</reference>
<evidence type="ECO:0000313" key="6">
    <source>
        <dbReference type="EMBL" id="TPX47906.1"/>
    </source>
</evidence>
<evidence type="ECO:0000313" key="7">
    <source>
        <dbReference type="Proteomes" id="UP000317494"/>
    </source>
</evidence>
<dbReference type="SUPFAM" id="SSF100920">
    <property type="entry name" value="Heat shock protein 70kD (HSP70), peptide-binding domain"/>
    <property type="match status" value="1"/>
</dbReference>
<dbReference type="VEuPathDB" id="FungiDB:SeMB42_g04621"/>
<dbReference type="OrthoDB" id="29851at2759"/>
<dbReference type="FunFam" id="3.90.640.10:FF:000010">
    <property type="entry name" value="heat shock 70 kDa protein 14"/>
    <property type="match status" value="1"/>
</dbReference>
<dbReference type="InterPro" id="IPR029047">
    <property type="entry name" value="HSP70_peptide-bd_sf"/>
</dbReference>
<dbReference type="Gene3D" id="3.30.420.40">
    <property type="match status" value="2"/>
</dbReference>
<dbReference type="PRINTS" id="PR00301">
    <property type="entry name" value="HEATSHOCK70"/>
</dbReference>
<dbReference type="EMBL" id="QEAN01000192">
    <property type="protein sequence ID" value="TPX43714.1"/>
    <property type="molecule type" value="Genomic_DNA"/>
</dbReference>
<protein>
    <submittedName>
        <fullName evidence="6">Uncharacterized protein</fullName>
    </submittedName>
</protein>
<evidence type="ECO:0000256" key="2">
    <source>
        <dbReference type="ARBA" id="ARBA00022741"/>
    </source>
</evidence>
<evidence type="ECO:0000256" key="4">
    <source>
        <dbReference type="RuleBase" id="RU003322"/>
    </source>
</evidence>
<keyword evidence="2 4" id="KW-0547">Nucleotide-binding</keyword>
<proteinExistence type="inferred from homology"/>
<keyword evidence="7" id="KW-1185">Reference proteome</keyword>
<dbReference type="Gene3D" id="3.90.640.10">
    <property type="entry name" value="Actin, Chain A, domain 4"/>
    <property type="match status" value="1"/>
</dbReference>
<dbReference type="InterPro" id="IPR013126">
    <property type="entry name" value="Hsp_70_fam"/>
</dbReference>
<dbReference type="InterPro" id="IPR043129">
    <property type="entry name" value="ATPase_NBD"/>
</dbReference>
<dbReference type="GO" id="GO:0140662">
    <property type="term" value="F:ATP-dependent protein folding chaperone"/>
    <property type="evidence" value="ECO:0007669"/>
    <property type="project" value="InterPro"/>
</dbReference>